<keyword evidence="1" id="KW-0975">Bacterial flagellum</keyword>
<keyword evidence="4" id="KW-0966">Cell projection</keyword>
<keyword evidence="4" id="KW-0969">Cilium</keyword>
<feature type="chain" id="PRO_5033053131" evidence="2">
    <location>
        <begin position="22"/>
        <end position="583"/>
    </location>
</feature>
<organism evidence="4 5">
    <name type="scientific">Candidatus Bodocaedibacter vickermanii</name>
    <dbReference type="NCBI Taxonomy" id="2741701"/>
    <lineage>
        <taxon>Bacteria</taxon>
        <taxon>Pseudomonadati</taxon>
        <taxon>Pseudomonadota</taxon>
        <taxon>Alphaproteobacteria</taxon>
        <taxon>Holosporales</taxon>
        <taxon>Candidatus Paracaedibacteraceae</taxon>
        <taxon>Candidatus Bodocaedibacter</taxon>
    </lineage>
</organism>
<dbReference type="EMBL" id="CP054719">
    <property type="protein sequence ID" value="QOL19380.1"/>
    <property type="molecule type" value="Genomic_DNA"/>
</dbReference>
<comment type="similarity">
    <text evidence="1">Belongs to the flagella basal body rod proteins family.</text>
</comment>
<gene>
    <name evidence="4" type="primary">flgE_2</name>
    <name evidence="4" type="ORF">CPBP_00132</name>
</gene>
<dbReference type="KEGG" id="pbal:CPBP_00132"/>
<dbReference type="InterPro" id="IPR011491">
    <property type="entry name" value="FlgE_D2"/>
</dbReference>
<accession>A0A7L9RRZ8</accession>
<protein>
    <submittedName>
        <fullName evidence="4">Flagellar hook protein FlgE</fullName>
    </submittedName>
</protein>
<feature type="domain" description="Flagellar hook protein FlgE D2" evidence="3">
    <location>
        <begin position="326"/>
        <end position="474"/>
    </location>
</feature>
<dbReference type="GO" id="GO:0009425">
    <property type="term" value="C:bacterial-type flagellum basal body"/>
    <property type="evidence" value="ECO:0007669"/>
    <property type="project" value="UniProtKB-SubCell"/>
</dbReference>
<evidence type="ECO:0000313" key="5">
    <source>
        <dbReference type="Proteomes" id="UP000594001"/>
    </source>
</evidence>
<dbReference type="AlphaFoldDB" id="A0A7L9RRZ8"/>
<dbReference type="Gene3D" id="2.60.98.20">
    <property type="entry name" value="Flagellar hook protein FlgE"/>
    <property type="match status" value="2"/>
</dbReference>
<sequence length="583" mass="62649">MKKLIKLIACLNIGASSIAMGSTLEVIDGGGYLVGVDRISQQEVRLVREGVFHYNPSTGEFENDEVRLLAWSEETTRKRDFSVELLTKQVCLPTTEFEFYGNLSSGSATPVGESFTKTQCIFDNLGTSHNLIFTFKRLPAGLNADNRIQYSTEVTVEGGVVKRNDMSGAVIDLSDVPMIVTFNQCGLLNLLDYGQSSESNVPPKLYIEWMNPSINAAPLAIDLKLGKGKGASPTAWTGASEPFANGNLTAYDGNSLIAYSQQYGGYAISKILSAKEPLRFSWIKQATGLSTHLSKIPHGTVRATSEIELSGNLSSGAATPVGESFTKTQRVFDSVGTPHNLIFAFTRLPEGTDSDNQVQYSTEVTVEGGVVKRNDTSGAVIDLLGVPMIVSFNQLGQLNLCDYGQATESNIAPELYIEWNDVSINSEPQTIKLNLGKGKRSSPTVWARASDSMAEGNLTAYDGNSLITYSHQDGLGYGQYESVTVSDVGKVTAHYSNRNSIDIGNLAVAIIPNPGGLKQMGASYRVTELSGLPTISFGGQPGWGKLKFIAPPIARMDAVDQPVKVLQCMDGELMALAEAAGND</sequence>
<dbReference type="InterPro" id="IPR037925">
    <property type="entry name" value="FlgE/F/G-like"/>
</dbReference>
<evidence type="ECO:0000256" key="1">
    <source>
        <dbReference type="RuleBase" id="RU362116"/>
    </source>
</evidence>
<keyword evidence="5" id="KW-1185">Reference proteome</keyword>
<feature type="signal peptide" evidence="2">
    <location>
        <begin position="1"/>
        <end position="21"/>
    </location>
</feature>
<dbReference type="Pfam" id="PF07559">
    <property type="entry name" value="FlgE_D2"/>
    <property type="match status" value="1"/>
</dbReference>
<dbReference type="InterPro" id="IPR020013">
    <property type="entry name" value="Flagellar_FlgE/F/G"/>
</dbReference>
<dbReference type="RefSeq" id="WP_350332133.1">
    <property type="nucleotide sequence ID" value="NZ_CP054719.1"/>
</dbReference>
<comment type="subcellular location">
    <subcellularLocation>
        <location evidence="1">Bacterial flagellum basal body</location>
    </subcellularLocation>
</comment>
<proteinExistence type="inferred from homology"/>
<keyword evidence="2" id="KW-0732">Signal</keyword>
<evidence type="ECO:0000313" key="4">
    <source>
        <dbReference type="EMBL" id="QOL19380.1"/>
    </source>
</evidence>
<evidence type="ECO:0000259" key="3">
    <source>
        <dbReference type="Pfam" id="PF07559"/>
    </source>
</evidence>
<evidence type="ECO:0000256" key="2">
    <source>
        <dbReference type="SAM" id="SignalP"/>
    </source>
</evidence>
<name>A0A7L9RRZ8_9PROT</name>
<dbReference type="Proteomes" id="UP000594001">
    <property type="component" value="Chromosome"/>
</dbReference>
<keyword evidence="4" id="KW-0282">Flagellum</keyword>
<dbReference type="SUPFAM" id="SSF117143">
    <property type="entry name" value="Flagellar hook protein flgE"/>
    <property type="match status" value="2"/>
</dbReference>
<dbReference type="NCBIfam" id="TIGR03506">
    <property type="entry name" value="FlgEFG_subfam"/>
    <property type="match status" value="1"/>
</dbReference>
<dbReference type="InterPro" id="IPR037058">
    <property type="entry name" value="Falgellar_hook_FlgE_sf"/>
</dbReference>
<dbReference type="GO" id="GO:0071973">
    <property type="term" value="P:bacterial-type flagellum-dependent cell motility"/>
    <property type="evidence" value="ECO:0007669"/>
    <property type="project" value="UniProtKB-UniRule"/>
</dbReference>
<reference evidence="4 5" key="1">
    <citation type="submission" date="2020-06" db="EMBL/GenBank/DDBJ databases">
        <title>The endosymbiont of the kinetoplastid Bodo saltans is a Paracaedibacter-like alpha-proteobacterium possessing a putative toxin-antitoxin system.</title>
        <authorList>
            <person name="Midha S."/>
            <person name="Rigden D.J."/>
            <person name="Siozios S."/>
            <person name="Hurst G.D.D."/>
            <person name="Jackson A.P."/>
        </authorList>
    </citation>
    <scope>NUCLEOTIDE SEQUENCE [LARGE SCALE GENOMIC DNA]</scope>
    <source>
        <strain evidence="4">Lake Konstanz</strain>
    </source>
</reference>